<dbReference type="Gene3D" id="2.60.40.2210">
    <property type="match status" value="1"/>
</dbReference>
<evidence type="ECO:0000256" key="2">
    <source>
        <dbReference type="ARBA" id="ARBA00022723"/>
    </source>
</evidence>
<dbReference type="Gene3D" id="1.20.1270.50">
    <property type="entry name" value="Glycoside hydrolase family 38, central domain"/>
    <property type="match status" value="1"/>
</dbReference>
<dbReference type="GO" id="GO:0046872">
    <property type="term" value="F:metal ion binding"/>
    <property type="evidence" value="ECO:0007669"/>
    <property type="project" value="UniProtKB-KW"/>
</dbReference>
<feature type="domain" description="Glycoside hydrolase family 38 central" evidence="5">
    <location>
        <begin position="296"/>
        <end position="369"/>
    </location>
</feature>
<dbReference type="Gene3D" id="3.20.110.10">
    <property type="entry name" value="Glycoside hydrolase 38, N terminal domain"/>
    <property type="match status" value="1"/>
</dbReference>
<comment type="similarity">
    <text evidence="1">Belongs to the glycosyl hydrolase 38 family.</text>
</comment>
<protein>
    <submittedName>
        <fullName evidence="6">Alpha-mannosidase</fullName>
    </submittedName>
</protein>
<dbReference type="EMBL" id="AP019400">
    <property type="protein sequence ID" value="BBI32759.1"/>
    <property type="molecule type" value="Genomic_DNA"/>
</dbReference>
<organism evidence="6 7">
    <name type="scientific">Cohnella abietis</name>
    <dbReference type="NCBI Taxonomy" id="2507935"/>
    <lineage>
        <taxon>Bacteria</taxon>
        <taxon>Bacillati</taxon>
        <taxon>Bacillota</taxon>
        <taxon>Bacilli</taxon>
        <taxon>Bacillales</taxon>
        <taxon>Paenibacillaceae</taxon>
        <taxon>Cohnella</taxon>
    </lineage>
</organism>
<dbReference type="InterPro" id="IPR028995">
    <property type="entry name" value="Glyco_hydro_57/38_cen_sf"/>
</dbReference>
<evidence type="ECO:0000256" key="1">
    <source>
        <dbReference type="ARBA" id="ARBA00009792"/>
    </source>
</evidence>
<dbReference type="InterPro" id="IPR027291">
    <property type="entry name" value="Glyco_hydro_38_N_sf"/>
</dbReference>
<evidence type="ECO:0000259" key="5">
    <source>
        <dbReference type="SMART" id="SM00872"/>
    </source>
</evidence>
<evidence type="ECO:0000256" key="4">
    <source>
        <dbReference type="ARBA" id="ARBA00023295"/>
    </source>
</evidence>
<dbReference type="InterPro" id="IPR000602">
    <property type="entry name" value="Glyco_hydro_38_N"/>
</dbReference>
<dbReference type="Pfam" id="PF09261">
    <property type="entry name" value="Alpha-mann_mid"/>
    <property type="match status" value="1"/>
</dbReference>
<dbReference type="PANTHER" id="PTHR46017">
    <property type="entry name" value="ALPHA-MANNOSIDASE 2C1"/>
    <property type="match status" value="1"/>
</dbReference>
<dbReference type="InterPro" id="IPR041509">
    <property type="entry name" value="GH38_beta-1"/>
</dbReference>
<dbReference type="Gene3D" id="2.70.98.30">
    <property type="entry name" value="Golgi alpha-mannosidase II, domain 4"/>
    <property type="match status" value="1"/>
</dbReference>
<evidence type="ECO:0000313" key="7">
    <source>
        <dbReference type="Proteomes" id="UP000289856"/>
    </source>
</evidence>
<dbReference type="CDD" id="cd10814">
    <property type="entry name" value="GH38N_AMII_SpGH38_like"/>
    <property type="match status" value="1"/>
</dbReference>
<evidence type="ECO:0000256" key="3">
    <source>
        <dbReference type="ARBA" id="ARBA00022801"/>
    </source>
</evidence>
<dbReference type="InterPro" id="IPR015341">
    <property type="entry name" value="Glyco_hydro_38_cen"/>
</dbReference>
<reference evidence="6 7" key="1">
    <citation type="submission" date="2019-01" db="EMBL/GenBank/DDBJ databases">
        <title>Complete genome sequence of Cohnella hallensis HS21 isolated from Korean fir (Abies koreana) rhizospheric soil.</title>
        <authorList>
            <person name="Jiang L."/>
            <person name="Kang S.W."/>
            <person name="Kim S."/>
            <person name="Jung J."/>
            <person name="Kim C.Y."/>
            <person name="Kim D.H."/>
            <person name="Kim S.W."/>
            <person name="Lee J."/>
        </authorList>
    </citation>
    <scope>NUCLEOTIDE SEQUENCE [LARGE SCALE GENOMIC DNA]</scope>
    <source>
        <strain evidence="6 7">HS21</strain>
    </source>
</reference>
<dbReference type="InterPro" id="IPR011330">
    <property type="entry name" value="Glyco_hydro/deAcase_b/a-brl"/>
</dbReference>
<keyword evidence="7" id="KW-1185">Reference proteome</keyword>
<dbReference type="Pfam" id="PF07748">
    <property type="entry name" value="Glyco_hydro_38C"/>
    <property type="match status" value="1"/>
</dbReference>
<sequence length="887" mass="100241">MSKKTVHIISHSHWDREWYMPFENFRMRLVDLMDTTLELLESLDNGFCYFHLDGHVLLVDDYLEIRPEQEDRIRSLVASGKLFIGPWYVLQDAFLTSGEAQVRNLQIGIERAEQLGGVTKVGYFPDTFGNISQSAQLLRGFEIDTAVFGRGINSIAENNTVLNDRESGYHTELWWESPDGSKVLSVFLANWYHNGMELPTDADRALQRSQFMLKNVERYASTDHLLLMNGCDHQPVQRDVGKAILTFNEVLPDYDFVHSNFPEYLSKLQTNIESYQTVAGELIGEFTDGMNTLVNTASSRMYLKQWNARVQQELERWVEPFTALAHLMGEPYPAAFVKHAWKLLLQNHPHDSICGCSLDEVHDEMVTRFQKAYQIALGLSSKALKSIASKVNTASLISQADESVEGQEVFPVVVFNPLGWDREDWVEAIIDTENELLHLQYKLFDSDGCEIYCEVEDAEWVHGFTLPDDQFRIPWRKRRYKLRFQAKQVPAVGYTTFLWKSSNGHDSEPELKGAENTFCDIDGAGGRMENEFFNIEVKQDGRLNVTDKQSGNIYYDLFVLEDSGDIGNEYNYKAAENASPYLSQGRKVKMEILSSGPLAKLKVIYQLELPAERDGNMRSSKLISQEIEVILTLGTGMKRIDVEVHLDNQLKDHRLRVLFPTDLITDSVHADAPFDVVKRSISRWSGWDNPSSCERMQSFFSLSDGEQGLTIVSSGLPEYEVLRDSRNTMALTLLRCVGELGDWNYFPTPGAQCQGDFTARFAIIPHSGNYLEATREVYAYNAPLLAAATGIHAGVNGTSYSAVKISSTAVLMTSLSKATTYEGMQLRVVNLSEREEIVQVSGELIRNAKIINETQLNEKVVGGIVKEGEVTTLVIPPKKMVTLGVYV</sequence>
<name>A0A3T1D409_9BACL</name>
<dbReference type="SUPFAM" id="SSF88688">
    <property type="entry name" value="Families 57/38 glycoside transferase middle domain"/>
    <property type="match status" value="1"/>
</dbReference>
<dbReference type="AlphaFoldDB" id="A0A3T1D409"/>
<proteinExistence type="inferred from homology"/>
<dbReference type="GO" id="GO:0004559">
    <property type="term" value="F:alpha-mannosidase activity"/>
    <property type="evidence" value="ECO:0007669"/>
    <property type="project" value="InterPro"/>
</dbReference>
<dbReference type="RefSeq" id="WP_130607521.1">
    <property type="nucleotide sequence ID" value="NZ_AP019400.1"/>
</dbReference>
<dbReference type="SUPFAM" id="SSF74650">
    <property type="entry name" value="Galactose mutarotase-like"/>
    <property type="match status" value="1"/>
</dbReference>
<dbReference type="Pfam" id="PF01074">
    <property type="entry name" value="Glyco_hydro_38N"/>
    <property type="match status" value="1"/>
</dbReference>
<dbReference type="PANTHER" id="PTHR46017:SF2">
    <property type="entry name" value="MANNOSYLGLYCERATE HYDROLASE"/>
    <property type="match status" value="1"/>
</dbReference>
<gene>
    <name evidence="6" type="primary">ypdB</name>
    <name evidence="6" type="ORF">KCTCHS21_21580</name>
</gene>
<dbReference type="GO" id="GO:0030246">
    <property type="term" value="F:carbohydrate binding"/>
    <property type="evidence" value="ECO:0007669"/>
    <property type="project" value="InterPro"/>
</dbReference>
<dbReference type="GO" id="GO:0009313">
    <property type="term" value="P:oligosaccharide catabolic process"/>
    <property type="evidence" value="ECO:0007669"/>
    <property type="project" value="TreeGrafter"/>
</dbReference>
<dbReference type="SMART" id="SM00872">
    <property type="entry name" value="Alpha-mann_mid"/>
    <property type="match status" value="1"/>
</dbReference>
<dbReference type="InterPro" id="IPR011682">
    <property type="entry name" value="Glyco_hydro_38_C"/>
</dbReference>
<accession>A0A3T1D409</accession>
<dbReference type="KEGG" id="cohn:KCTCHS21_21580"/>
<keyword evidence="2" id="KW-0479">Metal-binding</keyword>
<dbReference type="SUPFAM" id="SSF88713">
    <property type="entry name" value="Glycoside hydrolase/deacetylase"/>
    <property type="match status" value="1"/>
</dbReference>
<dbReference type="InterPro" id="IPR011013">
    <property type="entry name" value="Gal_mutarotase_sf_dom"/>
</dbReference>
<keyword evidence="4" id="KW-0326">Glycosidase</keyword>
<dbReference type="InterPro" id="IPR037094">
    <property type="entry name" value="Glyco_hydro_38_cen_sf"/>
</dbReference>
<dbReference type="GO" id="GO:0006013">
    <property type="term" value="P:mannose metabolic process"/>
    <property type="evidence" value="ECO:0007669"/>
    <property type="project" value="InterPro"/>
</dbReference>
<dbReference type="OrthoDB" id="9764050at2"/>
<evidence type="ECO:0000313" key="6">
    <source>
        <dbReference type="EMBL" id="BBI32759.1"/>
    </source>
</evidence>
<keyword evidence="3" id="KW-0378">Hydrolase</keyword>
<dbReference type="Proteomes" id="UP000289856">
    <property type="component" value="Chromosome"/>
</dbReference>
<dbReference type="Pfam" id="PF18438">
    <property type="entry name" value="Glyco_hydro_38"/>
    <property type="match status" value="1"/>
</dbReference>